<accession>A0A1E3RZZ0</accession>
<dbReference type="Proteomes" id="UP000094243">
    <property type="component" value="Unassembled WGS sequence"/>
</dbReference>
<gene>
    <name evidence="1" type="ORF">BHQ17_06865</name>
</gene>
<dbReference type="AlphaFoldDB" id="A0A1E3RZZ0"/>
<dbReference type="EMBL" id="MIGZ01000027">
    <property type="protein sequence ID" value="ODQ94982.1"/>
    <property type="molecule type" value="Genomic_DNA"/>
</dbReference>
<organism evidence="1 2">
    <name type="scientific">Mycolicibacterium holsaticum</name>
    <dbReference type="NCBI Taxonomy" id="152142"/>
    <lineage>
        <taxon>Bacteria</taxon>
        <taxon>Bacillati</taxon>
        <taxon>Actinomycetota</taxon>
        <taxon>Actinomycetes</taxon>
        <taxon>Mycobacteriales</taxon>
        <taxon>Mycobacteriaceae</taxon>
        <taxon>Mycolicibacterium</taxon>
    </lineage>
</organism>
<proteinExistence type="predicted"/>
<dbReference type="OrthoDB" id="4633378at2"/>
<reference evidence="2" key="1">
    <citation type="submission" date="2016-09" db="EMBL/GenBank/DDBJ databases">
        <authorList>
            <person name="Greninger A.L."/>
            <person name="Jerome K.R."/>
            <person name="Mcnair B."/>
            <person name="Wallis C."/>
            <person name="Fang F."/>
        </authorList>
    </citation>
    <scope>NUCLEOTIDE SEQUENCE [LARGE SCALE GENOMIC DNA]</scope>
    <source>
        <strain evidence="2">M7</strain>
    </source>
</reference>
<sequence length="65" mass="7466">MTVTVTLPDGSADKYMRFGDCYAKHNDGTLDIVRTGNKQHHSYASGEWADVDGDQKKFRKRRFWG</sequence>
<evidence type="ECO:0000313" key="2">
    <source>
        <dbReference type="Proteomes" id="UP000094243"/>
    </source>
</evidence>
<name>A0A1E3RZZ0_9MYCO</name>
<protein>
    <submittedName>
        <fullName evidence="1">Uncharacterized protein</fullName>
    </submittedName>
</protein>
<keyword evidence="2" id="KW-1185">Reference proteome</keyword>
<evidence type="ECO:0000313" key="1">
    <source>
        <dbReference type="EMBL" id="ODQ94982.1"/>
    </source>
</evidence>
<dbReference type="RefSeq" id="WP_069404471.1">
    <property type="nucleotide sequence ID" value="NZ_MIGZ01000027.1"/>
</dbReference>
<comment type="caution">
    <text evidence="1">The sequence shown here is derived from an EMBL/GenBank/DDBJ whole genome shotgun (WGS) entry which is preliminary data.</text>
</comment>